<gene>
    <name evidence="2" type="ORF">Q5H93_17470</name>
</gene>
<proteinExistence type="predicted"/>
<reference evidence="2" key="1">
    <citation type="submission" date="2023-07" db="EMBL/GenBank/DDBJ databases">
        <authorList>
            <person name="Kim M.K."/>
        </authorList>
    </citation>
    <scope>NUCLEOTIDE SEQUENCE</scope>
    <source>
        <strain evidence="2">ASUV-10-1</strain>
    </source>
</reference>
<accession>A0ABT9BJ41</accession>
<feature type="transmembrane region" description="Helical" evidence="1">
    <location>
        <begin position="62"/>
        <end position="80"/>
    </location>
</feature>
<dbReference type="Proteomes" id="UP001176429">
    <property type="component" value="Unassembled WGS sequence"/>
</dbReference>
<feature type="transmembrane region" description="Helical" evidence="1">
    <location>
        <begin position="26"/>
        <end position="50"/>
    </location>
</feature>
<evidence type="ECO:0000313" key="3">
    <source>
        <dbReference type="Proteomes" id="UP001176429"/>
    </source>
</evidence>
<keyword evidence="1" id="KW-1133">Transmembrane helix</keyword>
<sequence>MNKMAGSPSQQAMNTRSNETLTPGQWLAGSFGWTLSILGGWTFLNSMVLVSLRNITLPYSVLAWELLIGSAAIAHVLLWWKGFAGSWGAGTDEWLLELVARVWMAVLGLFQLFSLLLLLGALGFISGGTNESSWFTN</sequence>
<evidence type="ECO:0000256" key="1">
    <source>
        <dbReference type="SAM" id="Phobius"/>
    </source>
</evidence>
<evidence type="ECO:0000313" key="2">
    <source>
        <dbReference type="EMBL" id="MDO7876538.1"/>
    </source>
</evidence>
<feature type="transmembrane region" description="Helical" evidence="1">
    <location>
        <begin position="100"/>
        <end position="125"/>
    </location>
</feature>
<comment type="caution">
    <text evidence="2">The sequence shown here is derived from an EMBL/GenBank/DDBJ whole genome shotgun (WGS) entry which is preliminary data.</text>
</comment>
<keyword evidence="1" id="KW-0812">Transmembrane</keyword>
<protein>
    <submittedName>
        <fullName evidence="2">Uncharacterized protein</fullName>
    </submittedName>
</protein>
<keyword evidence="1" id="KW-0472">Membrane</keyword>
<dbReference type="EMBL" id="JAUQSY010000012">
    <property type="protein sequence ID" value="MDO7876538.1"/>
    <property type="molecule type" value="Genomic_DNA"/>
</dbReference>
<dbReference type="RefSeq" id="WP_305007907.1">
    <property type="nucleotide sequence ID" value="NZ_JAUQSY010000012.1"/>
</dbReference>
<name>A0ABT9BJ41_9BACT</name>
<keyword evidence="3" id="KW-1185">Reference proteome</keyword>
<organism evidence="2 3">
    <name type="scientific">Hymenobacter aranciens</name>
    <dbReference type="NCBI Taxonomy" id="3063996"/>
    <lineage>
        <taxon>Bacteria</taxon>
        <taxon>Pseudomonadati</taxon>
        <taxon>Bacteroidota</taxon>
        <taxon>Cytophagia</taxon>
        <taxon>Cytophagales</taxon>
        <taxon>Hymenobacteraceae</taxon>
        <taxon>Hymenobacter</taxon>
    </lineage>
</organism>